<accession>A0A834P9P5</accession>
<feature type="compositionally biased region" description="Acidic residues" evidence="1">
    <location>
        <begin position="233"/>
        <end position="243"/>
    </location>
</feature>
<evidence type="ECO:0000313" key="3">
    <source>
        <dbReference type="Proteomes" id="UP000600918"/>
    </source>
</evidence>
<keyword evidence="3" id="KW-1185">Reference proteome</keyword>
<feature type="compositionally biased region" description="Low complexity" evidence="1">
    <location>
        <begin position="214"/>
        <end position="226"/>
    </location>
</feature>
<reference evidence="2" key="1">
    <citation type="journal article" date="2020" name="G3 (Bethesda)">
        <title>High-Quality Assemblies for Three Invasive Social Wasps from the &lt;i&gt;Vespula&lt;/i&gt; Genus.</title>
        <authorList>
            <person name="Harrop T.W.R."/>
            <person name="Guhlin J."/>
            <person name="McLaughlin G.M."/>
            <person name="Permina E."/>
            <person name="Stockwell P."/>
            <person name="Gilligan J."/>
            <person name="Le Lec M.F."/>
            <person name="Gruber M.A.M."/>
            <person name="Quinn O."/>
            <person name="Lovegrove M."/>
            <person name="Duncan E.J."/>
            <person name="Remnant E.J."/>
            <person name="Van Eeckhoven J."/>
            <person name="Graham B."/>
            <person name="Knapp R.A."/>
            <person name="Langford K.W."/>
            <person name="Kronenberg Z."/>
            <person name="Press M.O."/>
            <person name="Eacker S.M."/>
            <person name="Wilson-Rankin E.E."/>
            <person name="Purcell J."/>
            <person name="Lester P.J."/>
            <person name="Dearden P.K."/>
        </authorList>
    </citation>
    <scope>NUCLEOTIDE SEQUENCE</scope>
    <source>
        <strain evidence="2">Volc-1</strain>
    </source>
</reference>
<organism evidence="2 3">
    <name type="scientific">Vespula pensylvanica</name>
    <name type="common">Western yellow jacket</name>
    <name type="synonym">Wasp</name>
    <dbReference type="NCBI Taxonomy" id="30213"/>
    <lineage>
        <taxon>Eukaryota</taxon>
        <taxon>Metazoa</taxon>
        <taxon>Ecdysozoa</taxon>
        <taxon>Arthropoda</taxon>
        <taxon>Hexapoda</taxon>
        <taxon>Insecta</taxon>
        <taxon>Pterygota</taxon>
        <taxon>Neoptera</taxon>
        <taxon>Endopterygota</taxon>
        <taxon>Hymenoptera</taxon>
        <taxon>Apocrita</taxon>
        <taxon>Aculeata</taxon>
        <taxon>Vespoidea</taxon>
        <taxon>Vespidae</taxon>
        <taxon>Vespinae</taxon>
        <taxon>Vespula</taxon>
    </lineage>
</organism>
<comment type="caution">
    <text evidence="2">The sequence shown here is derived from an EMBL/GenBank/DDBJ whole genome shotgun (WGS) entry which is preliminary data.</text>
</comment>
<dbReference type="Proteomes" id="UP000600918">
    <property type="component" value="Unassembled WGS sequence"/>
</dbReference>
<dbReference type="PANTHER" id="PTHR14195">
    <property type="entry name" value="G PATCH DOMAIN CONTAINING PROTEIN 2"/>
    <property type="match status" value="1"/>
</dbReference>
<dbReference type="AlphaFoldDB" id="A0A834P9P5"/>
<evidence type="ECO:0000313" key="2">
    <source>
        <dbReference type="EMBL" id="KAF7434170.1"/>
    </source>
</evidence>
<proteinExistence type="predicted"/>
<evidence type="ECO:0000256" key="1">
    <source>
        <dbReference type="SAM" id="MobiDB-lite"/>
    </source>
</evidence>
<gene>
    <name evidence="2" type="ORF">H0235_002361</name>
</gene>
<protein>
    <submittedName>
        <fullName evidence="2">Uncharacterized protein</fullName>
    </submittedName>
</protein>
<dbReference type="EMBL" id="JACSDY010000002">
    <property type="protein sequence ID" value="KAF7434170.1"/>
    <property type="molecule type" value="Genomic_DNA"/>
</dbReference>
<sequence length="621" mass="71444">MERVLKAVPADLRVKMEALVHDLTLALEESSNSANVRRRWGIRRRARSTGNIPSLNISKHSDDSSSSICDIRILKNSTPSKYQSDSDDTNQTKRFARFSNLNNASNIESDSVNENFIPRTNTRRKRKFKKMAVDSDSNPSTSQTVTIMSTALGGKKRVLRNDCKNKYGAIWCGKRKRSCRERSTDCEMRSLKPNRTSKSKIRGKMQGEDTVDCSRISSSSISSSDSENGIITNDEDREGDDEQSDWIVESNWWDDGDSTSEDKIGTDSTFQMILHGSFEHSTDESRKRYRQRVKRIREGLTGREIRAGRRHVDNKPGYSIITSANEKVSRFLQDPTQSELKLHPMRQAEREKLRRLANLYSLSLKGDLGCPILYKTRHTTQAVCVDQVSLNRFSDYKRLRKTPPNSPNPDSLMQCQEQHISSTSFGSQIVQQTQDTMPLQSISFPQFEWDSNNMEIEIHGKPKFQDFGHSKLEFIVYKWAHAQITQHESISKVLLYRYGIYHWNKPIRIRSNTMPKAVANQITSYYSESYEEQTDPITILRKEIQDWRNHKEFNDMDDVYTTSSQKNDLPESQNENIYSNDDVTVHLIDDDLEHDKRVRSLRHVQGLQGIETASTASNSLE</sequence>
<feature type="region of interest" description="Disordered" evidence="1">
    <location>
        <begin position="194"/>
        <end position="243"/>
    </location>
</feature>
<name>A0A834P9P5_VESPE</name>
<dbReference type="InterPro" id="IPR051189">
    <property type="entry name" value="Splicing_assoc_domain"/>
</dbReference>